<dbReference type="EMBL" id="FNJB01000022">
    <property type="protein sequence ID" value="SDP90966.1"/>
    <property type="molecule type" value="Genomic_DNA"/>
</dbReference>
<accession>A0A1H0WL05</accession>
<dbReference type="AlphaFoldDB" id="A0A1H0WL05"/>
<dbReference type="OrthoDB" id="3637587at2"/>
<dbReference type="Proteomes" id="UP000199651">
    <property type="component" value="Unassembled WGS sequence"/>
</dbReference>
<name>A0A1H0WL05_9PSEU</name>
<protein>
    <submittedName>
        <fullName evidence="2">Uncharacterized protein</fullName>
    </submittedName>
</protein>
<sequence length="72" mass="7494">MAEQSCGKRFDPLALIAGIATLLVSAFVLTDGAIWNALPDARWLIAGVAVLGGLTLLLGSTMRGKNRHGSSE</sequence>
<keyword evidence="3" id="KW-1185">Reference proteome</keyword>
<keyword evidence="1" id="KW-1133">Transmembrane helix</keyword>
<keyword evidence="1" id="KW-0812">Transmembrane</keyword>
<reference evidence="3" key="1">
    <citation type="submission" date="2016-10" db="EMBL/GenBank/DDBJ databases">
        <authorList>
            <person name="Varghese N."/>
            <person name="Submissions S."/>
        </authorList>
    </citation>
    <scope>NUCLEOTIDE SEQUENCE [LARGE SCALE GENOMIC DNA]</scope>
    <source>
        <strain evidence="3">IBRC-M 10655</strain>
    </source>
</reference>
<keyword evidence="1" id="KW-0472">Membrane</keyword>
<evidence type="ECO:0000256" key="1">
    <source>
        <dbReference type="SAM" id="Phobius"/>
    </source>
</evidence>
<evidence type="ECO:0000313" key="3">
    <source>
        <dbReference type="Proteomes" id="UP000199651"/>
    </source>
</evidence>
<evidence type="ECO:0000313" key="2">
    <source>
        <dbReference type="EMBL" id="SDP90966.1"/>
    </source>
</evidence>
<feature type="transmembrane region" description="Helical" evidence="1">
    <location>
        <begin position="41"/>
        <end position="59"/>
    </location>
</feature>
<feature type="transmembrane region" description="Helical" evidence="1">
    <location>
        <begin position="12"/>
        <end position="35"/>
    </location>
</feature>
<dbReference type="RefSeq" id="WP_091384136.1">
    <property type="nucleotide sequence ID" value="NZ_FNDV01000001.1"/>
</dbReference>
<gene>
    <name evidence="2" type="ORF">SAMN05192558_12261</name>
</gene>
<proteinExistence type="predicted"/>
<organism evidence="2 3">
    <name type="scientific">Actinokineospora alba</name>
    <dbReference type="NCBI Taxonomy" id="504798"/>
    <lineage>
        <taxon>Bacteria</taxon>
        <taxon>Bacillati</taxon>
        <taxon>Actinomycetota</taxon>
        <taxon>Actinomycetes</taxon>
        <taxon>Pseudonocardiales</taxon>
        <taxon>Pseudonocardiaceae</taxon>
        <taxon>Actinokineospora</taxon>
    </lineage>
</organism>
<dbReference type="STRING" id="504798.SAMN05421871_101725"/>